<dbReference type="AlphaFoldDB" id="A0A455SMG5"/>
<feature type="transmembrane region" description="Helical" evidence="1">
    <location>
        <begin position="111"/>
        <end position="132"/>
    </location>
</feature>
<dbReference type="Gene3D" id="2.40.50.140">
    <property type="entry name" value="Nucleic acid-binding proteins"/>
    <property type="match status" value="1"/>
</dbReference>
<dbReference type="InterPro" id="IPR012340">
    <property type="entry name" value="NA-bd_OB-fold"/>
</dbReference>
<evidence type="ECO:0000256" key="1">
    <source>
        <dbReference type="SAM" id="Phobius"/>
    </source>
</evidence>
<evidence type="ECO:0008006" key="3">
    <source>
        <dbReference type="Google" id="ProtNLM"/>
    </source>
</evidence>
<protein>
    <recommendedName>
        <fullName evidence="3">NfeD-like C-terminal domain-containing protein</fullName>
    </recommendedName>
</protein>
<keyword evidence="1" id="KW-0472">Membrane</keyword>
<gene>
    <name evidence="2" type="ORF">KTC_35910</name>
</gene>
<keyword evidence="1" id="KW-1133">Transmembrane helix</keyword>
<reference evidence="2" key="1">
    <citation type="submission" date="2018-12" db="EMBL/GenBank/DDBJ databases">
        <title>Novel natural products biosynthetic potential of the class Ktedonobacteria.</title>
        <authorList>
            <person name="Zheng Y."/>
            <person name="Saitou A."/>
            <person name="Wang C.M."/>
            <person name="Toyoda A."/>
            <person name="Minakuchi Y."/>
            <person name="Sekiguchi Y."/>
            <person name="Ueda K."/>
            <person name="Takano H."/>
            <person name="Sakai Y."/>
            <person name="Yokota A."/>
            <person name="Yabe S."/>
        </authorList>
    </citation>
    <scope>NUCLEOTIDE SEQUENCE</scope>
    <source>
        <strain evidence="2">COM3</strain>
    </source>
</reference>
<keyword evidence="1" id="KW-0812">Transmembrane</keyword>
<organism evidence="2">
    <name type="scientific">Thermosporothrix sp. COM3</name>
    <dbReference type="NCBI Taxonomy" id="2490863"/>
    <lineage>
        <taxon>Bacteria</taxon>
        <taxon>Bacillati</taxon>
        <taxon>Chloroflexota</taxon>
        <taxon>Ktedonobacteria</taxon>
        <taxon>Ktedonobacterales</taxon>
        <taxon>Thermosporotrichaceae</taxon>
        <taxon>Thermosporothrix</taxon>
    </lineage>
</organism>
<sequence length="260" mass="28378">MIATDPLSLFFIFCFGFGLLFLLIVAMMGSIGHGHVHDAGGHHFSDLLHTHHVDTGYGDHGAHGHNDGMITDGDGGDHHFSLLAILNPTAIVLFLLWFGFFGYLFKNGVHFEFPLTMILSIVGGVIIAALILKLLNRIAGGSEGETIQDVSDRTGLVGKVTLTIQEGSIGEIMYTSPSGLRKSIPARSVDGRRLERGQEVVVLSYQKGVAEVDTWEHFVSQEQENPEALPDASALDELEAFLKESDHPSESTMRKDLQKE</sequence>
<feature type="transmembrane region" description="Helical" evidence="1">
    <location>
        <begin position="6"/>
        <end position="26"/>
    </location>
</feature>
<name>A0A455SMG5_9CHLR</name>
<evidence type="ECO:0000313" key="2">
    <source>
        <dbReference type="EMBL" id="BBH88840.1"/>
    </source>
</evidence>
<accession>A0A455SMG5</accession>
<proteinExistence type="predicted"/>
<feature type="transmembrane region" description="Helical" evidence="1">
    <location>
        <begin position="82"/>
        <end position="105"/>
    </location>
</feature>
<dbReference type="EMBL" id="AP019376">
    <property type="protein sequence ID" value="BBH88840.1"/>
    <property type="molecule type" value="Genomic_DNA"/>
</dbReference>